<dbReference type="Pfam" id="PF01535">
    <property type="entry name" value="PPR"/>
    <property type="match status" value="3"/>
</dbReference>
<dbReference type="NCBIfam" id="TIGR00756">
    <property type="entry name" value="PPR"/>
    <property type="match status" value="1"/>
</dbReference>
<dbReference type="STRING" id="88036.D8SY04"/>
<dbReference type="EMBL" id="GL377652">
    <property type="protein sequence ID" value="EFJ10713.1"/>
    <property type="molecule type" value="Genomic_DNA"/>
</dbReference>
<gene>
    <name evidence="3" type="ORF">SELMODRAFT_127538</name>
</gene>
<dbReference type="InterPro" id="IPR046960">
    <property type="entry name" value="PPR_At4g14850-like_plant"/>
</dbReference>
<protein>
    <recommendedName>
        <fullName evidence="5">Pentacotripeptide-repeat region of PRORP domain-containing protein</fullName>
    </recommendedName>
</protein>
<organism evidence="4">
    <name type="scientific">Selaginella moellendorffii</name>
    <name type="common">Spikemoss</name>
    <dbReference type="NCBI Taxonomy" id="88036"/>
    <lineage>
        <taxon>Eukaryota</taxon>
        <taxon>Viridiplantae</taxon>
        <taxon>Streptophyta</taxon>
        <taxon>Embryophyta</taxon>
        <taxon>Tracheophyta</taxon>
        <taxon>Lycopodiopsida</taxon>
        <taxon>Selaginellales</taxon>
        <taxon>Selaginellaceae</taxon>
        <taxon>Selaginella</taxon>
    </lineage>
</organism>
<dbReference type="GO" id="GO:0009451">
    <property type="term" value="P:RNA modification"/>
    <property type="evidence" value="ECO:0007669"/>
    <property type="project" value="InterPro"/>
</dbReference>
<dbReference type="PROSITE" id="PS51375">
    <property type="entry name" value="PPR"/>
    <property type="match status" value="1"/>
</dbReference>
<dbReference type="GO" id="GO:0003723">
    <property type="term" value="F:RNA binding"/>
    <property type="evidence" value="ECO:0007669"/>
    <property type="project" value="InterPro"/>
</dbReference>
<evidence type="ECO:0000256" key="1">
    <source>
        <dbReference type="ARBA" id="ARBA00022737"/>
    </source>
</evidence>
<evidence type="ECO:0000313" key="4">
    <source>
        <dbReference type="Proteomes" id="UP000001514"/>
    </source>
</evidence>
<sequence length="153" mass="16681">MPEPGLVSWNTLIGAYALEGHAAEAISLFHEMQGFGIGANDVVFVATLTACSHLGLLDMARDYFFSMIRDHWITPIPEHYVCMVDILGRAGKLAEAQELADGMPFPPDPATWRSIVGSCQIHSEATLAARAAERLDPGTSDPYVLLRNININE</sequence>
<dbReference type="Proteomes" id="UP000001514">
    <property type="component" value="Unassembled WGS sequence"/>
</dbReference>
<dbReference type="AlphaFoldDB" id="D8SY04"/>
<dbReference type="InterPro" id="IPR002885">
    <property type="entry name" value="PPR_rpt"/>
</dbReference>
<feature type="repeat" description="PPR" evidence="2">
    <location>
        <begin position="5"/>
        <end position="39"/>
    </location>
</feature>
<dbReference type="InterPro" id="IPR011990">
    <property type="entry name" value="TPR-like_helical_dom_sf"/>
</dbReference>
<dbReference type="eggNOG" id="KOG4197">
    <property type="taxonomic scope" value="Eukaryota"/>
</dbReference>
<dbReference type="PANTHER" id="PTHR47926">
    <property type="entry name" value="PENTATRICOPEPTIDE REPEAT-CONTAINING PROTEIN"/>
    <property type="match status" value="1"/>
</dbReference>
<name>D8SY04_SELML</name>
<proteinExistence type="predicted"/>
<dbReference type="KEGG" id="smo:SELMODRAFT_127538"/>
<dbReference type="Gene3D" id="1.25.40.10">
    <property type="entry name" value="Tetratricopeptide repeat domain"/>
    <property type="match status" value="1"/>
</dbReference>
<evidence type="ECO:0008006" key="5">
    <source>
        <dbReference type="Google" id="ProtNLM"/>
    </source>
</evidence>
<evidence type="ECO:0000313" key="3">
    <source>
        <dbReference type="EMBL" id="EFJ10713.1"/>
    </source>
</evidence>
<evidence type="ECO:0000256" key="2">
    <source>
        <dbReference type="PROSITE-ProRule" id="PRU00708"/>
    </source>
</evidence>
<dbReference type="PANTHER" id="PTHR47926:SF382">
    <property type="entry name" value="PENTACOTRIPEPTIDE-REPEAT REGION OF PRORP DOMAIN-CONTAINING PROTEIN"/>
    <property type="match status" value="1"/>
</dbReference>
<keyword evidence="1" id="KW-0677">Repeat</keyword>
<accession>D8SY04</accession>
<dbReference type="Gramene" id="EFJ10713">
    <property type="protein sequence ID" value="EFJ10713"/>
    <property type="gene ID" value="SELMODRAFT_127538"/>
</dbReference>
<dbReference type="HOGENOM" id="CLU_002706_0_0_1"/>
<dbReference type="InParanoid" id="D8SY04"/>
<keyword evidence="4" id="KW-1185">Reference proteome</keyword>
<reference evidence="3 4" key="1">
    <citation type="journal article" date="2011" name="Science">
        <title>The Selaginella genome identifies genetic changes associated with the evolution of vascular plants.</title>
        <authorList>
            <person name="Banks J.A."/>
            <person name="Nishiyama T."/>
            <person name="Hasebe M."/>
            <person name="Bowman J.L."/>
            <person name="Gribskov M."/>
            <person name="dePamphilis C."/>
            <person name="Albert V.A."/>
            <person name="Aono N."/>
            <person name="Aoyama T."/>
            <person name="Ambrose B.A."/>
            <person name="Ashton N.W."/>
            <person name="Axtell M.J."/>
            <person name="Barker E."/>
            <person name="Barker M.S."/>
            <person name="Bennetzen J.L."/>
            <person name="Bonawitz N.D."/>
            <person name="Chapple C."/>
            <person name="Cheng C."/>
            <person name="Correa L.G."/>
            <person name="Dacre M."/>
            <person name="DeBarry J."/>
            <person name="Dreyer I."/>
            <person name="Elias M."/>
            <person name="Engstrom E.M."/>
            <person name="Estelle M."/>
            <person name="Feng L."/>
            <person name="Finet C."/>
            <person name="Floyd S.K."/>
            <person name="Frommer W.B."/>
            <person name="Fujita T."/>
            <person name="Gramzow L."/>
            <person name="Gutensohn M."/>
            <person name="Harholt J."/>
            <person name="Hattori M."/>
            <person name="Heyl A."/>
            <person name="Hirai T."/>
            <person name="Hiwatashi Y."/>
            <person name="Ishikawa M."/>
            <person name="Iwata M."/>
            <person name="Karol K.G."/>
            <person name="Koehler B."/>
            <person name="Kolukisaoglu U."/>
            <person name="Kubo M."/>
            <person name="Kurata T."/>
            <person name="Lalonde S."/>
            <person name="Li K."/>
            <person name="Li Y."/>
            <person name="Litt A."/>
            <person name="Lyons E."/>
            <person name="Manning G."/>
            <person name="Maruyama T."/>
            <person name="Michael T.P."/>
            <person name="Mikami K."/>
            <person name="Miyazaki S."/>
            <person name="Morinaga S."/>
            <person name="Murata T."/>
            <person name="Mueller-Roeber B."/>
            <person name="Nelson D.R."/>
            <person name="Obara M."/>
            <person name="Oguri Y."/>
            <person name="Olmstead R.G."/>
            <person name="Onodera N."/>
            <person name="Petersen B.L."/>
            <person name="Pils B."/>
            <person name="Prigge M."/>
            <person name="Rensing S.A."/>
            <person name="Riano-Pachon D.M."/>
            <person name="Roberts A.W."/>
            <person name="Sato Y."/>
            <person name="Scheller H.V."/>
            <person name="Schulz B."/>
            <person name="Schulz C."/>
            <person name="Shakirov E.V."/>
            <person name="Shibagaki N."/>
            <person name="Shinohara N."/>
            <person name="Shippen D.E."/>
            <person name="Soerensen I."/>
            <person name="Sotooka R."/>
            <person name="Sugimoto N."/>
            <person name="Sugita M."/>
            <person name="Sumikawa N."/>
            <person name="Tanurdzic M."/>
            <person name="Theissen G."/>
            <person name="Ulvskov P."/>
            <person name="Wakazuki S."/>
            <person name="Weng J.K."/>
            <person name="Willats W.W."/>
            <person name="Wipf D."/>
            <person name="Wolf P.G."/>
            <person name="Yang L."/>
            <person name="Zimmer A.D."/>
            <person name="Zhu Q."/>
            <person name="Mitros T."/>
            <person name="Hellsten U."/>
            <person name="Loque D."/>
            <person name="Otillar R."/>
            <person name="Salamov A."/>
            <person name="Schmutz J."/>
            <person name="Shapiro H."/>
            <person name="Lindquist E."/>
            <person name="Lucas S."/>
            <person name="Rokhsar D."/>
            <person name="Grigoriev I.V."/>
        </authorList>
    </citation>
    <scope>NUCLEOTIDE SEQUENCE [LARGE SCALE GENOMIC DNA]</scope>
</reference>